<proteinExistence type="predicted"/>
<dbReference type="EMBL" id="OU466863">
    <property type="protein sequence ID" value="CAH2079242.1"/>
    <property type="molecule type" value="Genomic_DNA"/>
</dbReference>
<dbReference type="InterPro" id="IPR012677">
    <property type="entry name" value="Nucleotide-bd_a/b_plait_sf"/>
</dbReference>
<accession>A0AAU9T5C9</accession>
<feature type="non-terminal residue" evidence="3">
    <location>
        <position position="98"/>
    </location>
</feature>
<keyword evidence="1" id="KW-0694">RNA-binding</keyword>
<dbReference type="PROSITE" id="PS50102">
    <property type="entry name" value="RRM"/>
    <property type="match status" value="1"/>
</dbReference>
<reference evidence="3 4" key="1">
    <citation type="submission" date="2022-03" db="EMBL/GenBank/DDBJ databases">
        <authorList>
            <person name="Nunn A."/>
            <person name="Chopra R."/>
            <person name="Nunn A."/>
            <person name="Contreras Garrido A."/>
        </authorList>
    </citation>
    <scope>NUCLEOTIDE SEQUENCE [LARGE SCALE GENOMIC DNA]</scope>
</reference>
<evidence type="ECO:0000259" key="2">
    <source>
        <dbReference type="PROSITE" id="PS50102"/>
    </source>
</evidence>
<dbReference type="GO" id="GO:0003723">
    <property type="term" value="F:RNA binding"/>
    <property type="evidence" value="ECO:0007669"/>
    <property type="project" value="UniProtKB-UniRule"/>
</dbReference>
<gene>
    <name evidence="3" type="ORF">TAV2_LOCUS25302</name>
</gene>
<keyword evidence="4" id="KW-1185">Reference proteome</keyword>
<dbReference type="SUPFAM" id="SSF54928">
    <property type="entry name" value="RNA-binding domain, RBD"/>
    <property type="match status" value="1"/>
</dbReference>
<dbReference type="Pfam" id="PF00076">
    <property type="entry name" value="RRM_1"/>
    <property type="match status" value="1"/>
</dbReference>
<dbReference type="AlphaFoldDB" id="A0AAU9T5C9"/>
<dbReference type="CDD" id="cd00590">
    <property type="entry name" value="RRM_SF"/>
    <property type="match status" value="1"/>
</dbReference>
<dbReference type="Proteomes" id="UP000836841">
    <property type="component" value="Chromosome 7"/>
</dbReference>
<organism evidence="3 4">
    <name type="scientific">Thlaspi arvense</name>
    <name type="common">Field penny-cress</name>
    <dbReference type="NCBI Taxonomy" id="13288"/>
    <lineage>
        <taxon>Eukaryota</taxon>
        <taxon>Viridiplantae</taxon>
        <taxon>Streptophyta</taxon>
        <taxon>Embryophyta</taxon>
        <taxon>Tracheophyta</taxon>
        <taxon>Spermatophyta</taxon>
        <taxon>Magnoliopsida</taxon>
        <taxon>eudicotyledons</taxon>
        <taxon>Gunneridae</taxon>
        <taxon>Pentapetalae</taxon>
        <taxon>rosids</taxon>
        <taxon>malvids</taxon>
        <taxon>Brassicales</taxon>
        <taxon>Brassicaceae</taxon>
        <taxon>Thlaspideae</taxon>
        <taxon>Thlaspi</taxon>
    </lineage>
</organism>
<sequence length="98" mass="11250">NVRLKCEFIGEIVVGFFKEWLDCCAGVVACVRIEILDSVDFFKYVGQVVHVRLRLTLKGKHMGRGFVEFASADEEKKALEKKNGEYLHKREIFLDVAN</sequence>
<evidence type="ECO:0000313" key="3">
    <source>
        <dbReference type="EMBL" id="CAH2079242.1"/>
    </source>
</evidence>
<feature type="non-terminal residue" evidence="3">
    <location>
        <position position="1"/>
    </location>
</feature>
<dbReference type="Gene3D" id="3.30.70.330">
    <property type="match status" value="1"/>
</dbReference>
<protein>
    <recommendedName>
        <fullName evidence="2">RRM domain-containing protein</fullName>
    </recommendedName>
</protein>
<evidence type="ECO:0000256" key="1">
    <source>
        <dbReference type="PROSITE-ProRule" id="PRU00176"/>
    </source>
</evidence>
<dbReference type="InterPro" id="IPR000504">
    <property type="entry name" value="RRM_dom"/>
</dbReference>
<feature type="domain" description="RRM" evidence="2">
    <location>
        <begin position="40"/>
        <end position="98"/>
    </location>
</feature>
<dbReference type="InterPro" id="IPR035979">
    <property type="entry name" value="RBD_domain_sf"/>
</dbReference>
<evidence type="ECO:0000313" key="4">
    <source>
        <dbReference type="Proteomes" id="UP000836841"/>
    </source>
</evidence>
<name>A0AAU9T5C9_THLAR</name>